<keyword evidence="4" id="KW-0328">Glycosyltransferase</keyword>
<keyword evidence="8" id="KW-1133">Transmembrane helix</keyword>
<keyword evidence="9" id="KW-0472">Membrane</keyword>
<dbReference type="Pfam" id="PF00201">
    <property type="entry name" value="UDPGT"/>
    <property type="match status" value="5"/>
</dbReference>
<dbReference type="EC" id="2.4.1.17" evidence="3"/>
<evidence type="ECO:0000256" key="10">
    <source>
        <dbReference type="ARBA" id="ARBA00047475"/>
    </source>
</evidence>
<dbReference type="PANTHER" id="PTHR48043:SF23">
    <property type="entry name" value="UDP-GLUCURONOSYLTRANSFERASE"/>
    <property type="match status" value="1"/>
</dbReference>
<comment type="catalytic activity">
    <reaction evidence="10">
        <text>glucuronate acceptor + UDP-alpha-D-glucuronate = acceptor beta-D-glucuronoside + UDP + H(+)</text>
        <dbReference type="Rhea" id="RHEA:21032"/>
        <dbReference type="ChEBI" id="CHEBI:15378"/>
        <dbReference type="ChEBI" id="CHEBI:58052"/>
        <dbReference type="ChEBI" id="CHEBI:58223"/>
        <dbReference type="ChEBI" id="CHEBI:132367"/>
        <dbReference type="ChEBI" id="CHEBI:132368"/>
        <dbReference type="EC" id="2.4.1.17"/>
    </reaction>
</comment>
<evidence type="ECO:0000256" key="5">
    <source>
        <dbReference type="ARBA" id="ARBA00022679"/>
    </source>
</evidence>
<evidence type="ECO:0000256" key="4">
    <source>
        <dbReference type="ARBA" id="ARBA00022676"/>
    </source>
</evidence>
<dbReference type="GO" id="GO:0008194">
    <property type="term" value="F:UDP-glycosyltransferase activity"/>
    <property type="evidence" value="ECO:0000318"/>
    <property type="project" value="GO_Central"/>
</dbReference>
<sequence>MATCVLLSLLLFAFIIFESGNAHKILVYNSKFGHSHSNYLGRISDILADAGHNVTSLIPIMDGTIADGTTKSHVIHVQPDPRVAQLYLNPEETNFLEMNMMHPIVPFIVGPMFTTIFGLTCQRVLDEPGLIERLREEKFDVYITENFDVCGIGLAKIIDAKAVIGSTTTCLFGLQFDEFGIEPAYSYRPCHSEQSSNVIYVLTNSEPLIESAGPTSSRVIDIPGIGAITPKPLDKYWEKILNRRAKAVLLSFGSMAKSMLLSKANKAGILHAISQFPDITFIWKYEEPEDEFCKTEASKLNNLVLTKWMPQVDILNHKNLVLFITHGGMGSTQETALRGVPGIFIPIFGDQPRNSGMMQFNGLGLVYDKFELHDGKKLASTIREVLENNKYADNAKKMSKMLAKKPFSSREILIKHIEFAAEFGTSSALRPQSVDMSFIEYHNLDIIVLAVFPTSLIPIMDPSLRDGTLKSHVMYVQPDPEVASFYENPQEVNFFDINMWNPIAPFIIGAMFSNVFEKTCAKVVSEPGLIDKLREEKYDVFIAESFDLCGIGIAKAINPKSVIGSSTTFIFGWQVDEFGVDAATSFRSNMMTVMSEDSSLYTRVWNIYAELSARLAFLFPRLSINRVVKERFGADYPSIAHWEEVLNRRNKTILLSFGSIAKSFQLSDDNKAGILKAISKFPDVTFIWKYEKPEDEFCTNHASKLKNLVTTKWMPQVDILNHTNLAAFITHGGMGSTQETALRGVPGIFIPIFGDQLRNAAMMQFNGLGKVYDKRELHDGDKLAATIKEVIENKNYAENSKRLSKMLVKKPFSSRDLLVKHVEFAAEFGASSALRPQSLDMTMVEYHNLDIIVTSLIPIMDASLSDGTTKSHIIHVQPDPQVATFYENPQEANYLEKNMMHPMIPFKVGPMFASLYGRTCQRVIDEPGLIDKLRTEKYDVYITENFDVCGIGLAKAIEAKAVIGSTTTCLFGLQFEEFGIEHAYSYRPSLFSSSLDVHSFFSRLWNILGELHMRITFSYAKSAADSVLKEKFGMDYPTISYWEEILNRRPRTILLSFGSMAKSVLLSEANKAGILKAIGQFPDVTFIWKYEKPDDKFCRTYASKIKNLVITKWMPQVDILNHKNLALFITHGGMGSTQETALRGVPGIFVPIFGDQPRNAGMMQFNGLGQVYDKFELHNGEKLASTIKEVLENKKYADNAQRLSKMLAKKPFSSRELLIKYVEFAAEFGSSSALRPQSVDMSMIEYHNLDIIAPILFFVISALIIATKACIMIRMYVVARKKQKVD</sequence>
<proteinExistence type="inferred from homology"/>
<dbReference type="FunFam" id="3.40.50.2000:FF:000038">
    <property type="entry name" value="UDP-GlucuronosylTransferase"/>
    <property type="match status" value="2"/>
</dbReference>
<comment type="similarity">
    <text evidence="2">Belongs to the UDP-glycosyltransferase family.</text>
</comment>
<dbReference type="PANTHER" id="PTHR48043">
    <property type="entry name" value="EG:EG0003.4 PROTEIN-RELATED"/>
    <property type="match status" value="1"/>
</dbReference>
<evidence type="ECO:0000256" key="1">
    <source>
        <dbReference type="ARBA" id="ARBA00004167"/>
    </source>
</evidence>
<gene>
    <name evidence="11" type="primary">WBGene00095342</name>
</gene>
<reference evidence="12" key="1">
    <citation type="journal article" date="2008" name="Nat. Genet.">
        <title>The Pristionchus pacificus genome provides a unique perspective on nematode lifestyle and parasitism.</title>
        <authorList>
            <person name="Dieterich C."/>
            <person name="Clifton S.W."/>
            <person name="Schuster L.N."/>
            <person name="Chinwalla A."/>
            <person name="Delehaunty K."/>
            <person name="Dinkelacker I."/>
            <person name="Fulton L."/>
            <person name="Fulton R."/>
            <person name="Godfrey J."/>
            <person name="Minx P."/>
            <person name="Mitreva M."/>
            <person name="Roeseler W."/>
            <person name="Tian H."/>
            <person name="Witte H."/>
            <person name="Yang S.P."/>
            <person name="Wilson R.K."/>
            <person name="Sommer R.J."/>
        </authorList>
    </citation>
    <scope>NUCLEOTIDE SEQUENCE [LARGE SCALE GENOMIC DNA]</scope>
    <source>
        <strain evidence="12">PS312</strain>
    </source>
</reference>
<dbReference type="InterPro" id="IPR050271">
    <property type="entry name" value="UDP-glycosyltransferase"/>
</dbReference>
<organism evidence="11 12">
    <name type="scientific">Pristionchus pacificus</name>
    <name type="common">Parasitic nematode worm</name>
    <dbReference type="NCBI Taxonomy" id="54126"/>
    <lineage>
        <taxon>Eukaryota</taxon>
        <taxon>Metazoa</taxon>
        <taxon>Ecdysozoa</taxon>
        <taxon>Nematoda</taxon>
        <taxon>Chromadorea</taxon>
        <taxon>Rhabditida</taxon>
        <taxon>Rhabditina</taxon>
        <taxon>Diplogasteromorpha</taxon>
        <taxon>Diplogasteroidea</taxon>
        <taxon>Neodiplogasteridae</taxon>
        <taxon>Pristionchus</taxon>
    </lineage>
</organism>
<dbReference type="GO" id="GO:0015020">
    <property type="term" value="F:glucuronosyltransferase activity"/>
    <property type="evidence" value="ECO:0007669"/>
    <property type="project" value="UniProtKB-EC"/>
</dbReference>
<dbReference type="SUPFAM" id="SSF53756">
    <property type="entry name" value="UDP-Glycosyltransferase/glycogen phosphorylase"/>
    <property type="match status" value="3"/>
</dbReference>
<dbReference type="EnsemblMetazoa" id="PPA05788.1">
    <property type="protein sequence ID" value="PPA05788.1"/>
    <property type="gene ID" value="WBGene00095342"/>
</dbReference>
<name>A0A2A6C3D1_PRIPA</name>
<accession>A0A8R1U6G0</accession>
<evidence type="ECO:0000256" key="3">
    <source>
        <dbReference type="ARBA" id="ARBA00012544"/>
    </source>
</evidence>
<evidence type="ECO:0000256" key="8">
    <source>
        <dbReference type="ARBA" id="ARBA00022989"/>
    </source>
</evidence>
<evidence type="ECO:0000313" key="12">
    <source>
        <dbReference type="Proteomes" id="UP000005239"/>
    </source>
</evidence>
<dbReference type="Gene3D" id="3.40.50.2000">
    <property type="entry name" value="Glycogen Phosphorylase B"/>
    <property type="match status" value="3"/>
</dbReference>
<dbReference type="Proteomes" id="UP000005239">
    <property type="component" value="Unassembled WGS sequence"/>
</dbReference>
<evidence type="ECO:0000313" key="11">
    <source>
        <dbReference type="EnsemblMetazoa" id="PPA05788.1"/>
    </source>
</evidence>
<dbReference type="GO" id="GO:0016020">
    <property type="term" value="C:membrane"/>
    <property type="evidence" value="ECO:0007669"/>
    <property type="project" value="UniProtKB-SubCell"/>
</dbReference>
<dbReference type="FunFam" id="3.40.50.2000:FF:000512">
    <property type="entry name" value="Uncharacterized protein"/>
    <property type="match status" value="1"/>
</dbReference>
<dbReference type="InterPro" id="IPR002213">
    <property type="entry name" value="UDP_glucos_trans"/>
</dbReference>
<dbReference type="CDD" id="cd03784">
    <property type="entry name" value="GT1_Gtf-like"/>
    <property type="match status" value="3"/>
</dbReference>
<evidence type="ECO:0000256" key="6">
    <source>
        <dbReference type="ARBA" id="ARBA00022692"/>
    </source>
</evidence>
<keyword evidence="12" id="KW-1185">Reference proteome</keyword>
<reference evidence="11" key="2">
    <citation type="submission" date="2022-06" db="UniProtKB">
        <authorList>
            <consortium name="EnsemblMetazoa"/>
        </authorList>
    </citation>
    <scope>IDENTIFICATION</scope>
    <source>
        <strain evidence="11">PS312</strain>
    </source>
</reference>
<dbReference type="FunFam" id="3.40.50.2000:FF:000297">
    <property type="entry name" value="G protein-coupled receptor"/>
    <property type="match status" value="1"/>
</dbReference>
<accession>A0A2A6C3D1</accession>
<protein>
    <recommendedName>
        <fullName evidence="3">glucuronosyltransferase</fullName>
        <ecNumber evidence="3">2.4.1.17</ecNumber>
    </recommendedName>
</protein>
<keyword evidence="6" id="KW-0812">Transmembrane</keyword>
<keyword evidence="5" id="KW-0808">Transferase</keyword>
<evidence type="ECO:0000256" key="9">
    <source>
        <dbReference type="ARBA" id="ARBA00023136"/>
    </source>
</evidence>
<evidence type="ECO:0000256" key="7">
    <source>
        <dbReference type="ARBA" id="ARBA00022729"/>
    </source>
</evidence>
<keyword evidence="7" id="KW-0732">Signal</keyword>
<comment type="subcellular location">
    <subcellularLocation>
        <location evidence="1">Membrane</location>
        <topology evidence="1">Single-pass membrane protein</topology>
    </subcellularLocation>
</comment>
<evidence type="ECO:0000256" key="2">
    <source>
        <dbReference type="ARBA" id="ARBA00009995"/>
    </source>
</evidence>